<dbReference type="SUPFAM" id="SSF52047">
    <property type="entry name" value="RNI-like"/>
    <property type="match status" value="1"/>
</dbReference>
<evidence type="ECO:0000313" key="1">
    <source>
        <dbReference type="EMBL" id="ERE47667.1"/>
    </source>
</evidence>
<dbReference type="SMART" id="SM00368">
    <property type="entry name" value="LRR_RI"/>
    <property type="match status" value="5"/>
</dbReference>
<dbReference type="InterPro" id="IPR050637">
    <property type="entry name" value="NLRP_innate_immun_reg"/>
</dbReference>
<dbReference type="Proteomes" id="UP000030759">
    <property type="component" value="Unassembled WGS sequence"/>
</dbReference>
<dbReference type="EMBL" id="KE690900">
    <property type="protein sequence ID" value="ERE47667.1"/>
    <property type="molecule type" value="Genomic_DNA"/>
</dbReference>
<feature type="non-terminal residue" evidence="1">
    <location>
        <position position="219"/>
    </location>
</feature>
<evidence type="ECO:0000313" key="2">
    <source>
        <dbReference type="Proteomes" id="UP000030759"/>
    </source>
</evidence>
<dbReference type="GO" id="GO:0005634">
    <property type="term" value="C:nucleus"/>
    <property type="evidence" value="ECO:0007669"/>
    <property type="project" value="TreeGrafter"/>
</dbReference>
<dbReference type="GO" id="GO:0106333">
    <property type="term" value="C:subcortical maternal complex"/>
    <property type="evidence" value="ECO:0007669"/>
    <property type="project" value="TreeGrafter"/>
</dbReference>
<dbReference type="GO" id="GO:0005829">
    <property type="term" value="C:cytosol"/>
    <property type="evidence" value="ECO:0007669"/>
    <property type="project" value="TreeGrafter"/>
</dbReference>
<dbReference type="GO" id="GO:0005938">
    <property type="term" value="C:cell cortex"/>
    <property type="evidence" value="ECO:0007669"/>
    <property type="project" value="TreeGrafter"/>
</dbReference>
<reference evidence="2" key="1">
    <citation type="journal article" date="2013" name="Nat. Biotechnol.">
        <title>Chinese hamster genome sequenced from sorted chromosomes.</title>
        <authorList>
            <person name="Brinkrolf K."/>
            <person name="Rupp O."/>
            <person name="Laux H."/>
            <person name="Kollin F."/>
            <person name="Ernst W."/>
            <person name="Linke B."/>
            <person name="Kofler R."/>
            <person name="Romand S."/>
            <person name="Hesse F."/>
            <person name="Budach W.E."/>
            <person name="Galosy S."/>
            <person name="Muller D."/>
            <person name="Noll T."/>
            <person name="Wienberg J."/>
            <person name="Jostock T."/>
            <person name="Leonard M."/>
            <person name="Grillari J."/>
            <person name="Tauch A."/>
            <person name="Goesmann A."/>
            <person name="Helk B."/>
            <person name="Mott J.E."/>
            <person name="Puhler A."/>
            <person name="Borth N."/>
        </authorList>
    </citation>
    <scope>NUCLEOTIDE SEQUENCE [LARGE SCALE GENOMIC DNA]</scope>
    <source>
        <strain evidence="2">17A/GY</strain>
    </source>
</reference>
<dbReference type="InterPro" id="IPR032675">
    <property type="entry name" value="LRR_dom_sf"/>
</dbReference>
<gene>
    <name evidence="1" type="ORF">H671_21634</name>
</gene>
<sequence length="219" mass="24787">MECWEDFCSILGTHPKLKQLDLGSSILSEWAMKIMCLKLKNQACKVQSLTFKNAEVVSGLRHLWMTLVSNRNLKYLHLGNTLMEENDIKLACQALQHPKCSLETLRLDSCELMPVSCHILASALCGNRTLTHLCMSDNSLRTEEVRRLCRFMSNPECALQRLILKQCNLRGDAYGFLALMLSHNGKLTHLNLTMNPVEDGGMKLLCDAIKKPTCHLQEL</sequence>
<organism evidence="1 2">
    <name type="scientific">Cricetulus griseus</name>
    <name type="common">Chinese hamster</name>
    <name type="synonym">Cricetulus barabensis griseus</name>
    <dbReference type="NCBI Taxonomy" id="10029"/>
    <lineage>
        <taxon>Eukaryota</taxon>
        <taxon>Metazoa</taxon>
        <taxon>Chordata</taxon>
        <taxon>Craniata</taxon>
        <taxon>Vertebrata</taxon>
        <taxon>Euteleostomi</taxon>
        <taxon>Mammalia</taxon>
        <taxon>Eutheria</taxon>
        <taxon>Euarchontoglires</taxon>
        <taxon>Glires</taxon>
        <taxon>Rodentia</taxon>
        <taxon>Myomorpha</taxon>
        <taxon>Muroidea</taxon>
        <taxon>Cricetidae</taxon>
        <taxon>Cricetinae</taxon>
        <taxon>Cricetulus</taxon>
    </lineage>
</organism>
<accession>A0A061HUM3</accession>
<dbReference type="InterPro" id="IPR001611">
    <property type="entry name" value="Leu-rich_rpt"/>
</dbReference>
<protein>
    <submittedName>
        <fullName evidence="1">NACHT, LRR and PYD domain-containing protein 14</fullName>
    </submittedName>
</protein>
<name>A0A061HUM3_CRIGR</name>
<proteinExistence type="predicted"/>
<dbReference type="PANTHER" id="PTHR45690">
    <property type="entry name" value="NACHT, LRR AND PYD DOMAINS-CONTAINING PROTEIN 12"/>
    <property type="match status" value="1"/>
</dbReference>
<dbReference type="PANTHER" id="PTHR45690:SF7">
    <property type="entry name" value="NACHT, LRR AND PYD DOMAINS-CONTAINING PROTEIN 5"/>
    <property type="match status" value="1"/>
</dbReference>
<dbReference type="AlphaFoldDB" id="A0A061HUM3"/>
<dbReference type="GO" id="GO:0050727">
    <property type="term" value="P:regulation of inflammatory response"/>
    <property type="evidence" value="ECO:0007669"/>
    <property type="project" value="TreeGrafter"/>
</dbReference>
<dbReference type="Pfam" id="PF13516">
    <property type="entry name" value="LRR_6"/>
    <property type="match status" value="1"/>
</dbReference>
<dbReference type="GO" id="GO:0005739">
    <property type="term" value="C:mitochondrion"/>
    <property type="evidence" value="ECO:0007669"/>
    <property type="project" value="TreeGrafter"/>
</dbReference>
<dbReference type="Gene3D" id="3.80.10.10">
    <property type="entry name" value="Ribonuclease Inhibitor"/>
    <property type="match status" value="1"/>
</dbReference>